<evidence type="ECO:0000313" key="2">
    <source>
        <dbReference type="Proteomes" id="UP000620550"/>
    </source>
</evidence>
<proteinExistence type="predicted"/>
<keyword evidence="2" id="KW-1185">Reference proteome</keyword>
<dbReference type="Proteomes" id="UP000620550">
    <property type="component" value="Unassembled WGS sequence"/>
</dbReference>
<evidence type="ECO:0008006" key="3">
    <source>
        <dbReference type="Google" id="ProtNLM"/>
    </source>
</evidence>
<dbReference type="RefSeq" id="WP_189625633.1">
    <property type="nucleotide sequence ID" value="NZ_BNAF01000003.1"/>
</dbReference>
<dbReference type="EMBL" id="BNAF01000003">
    <property type="protein sequence ID" value="GHE29875.1"/>
    <property type="molecule type" value="Genomic_DNA"/>
</dbReference>
<dbReference type="Pfam" id="PF16407">
    <property type="entry name" value="PKD_2"/>
    <property type="match status" value="1"/>
</dbReference>
<protein>
    <recommendedName>
        <fullName evidence="3">PKD-like family protein</fullName>
    </recommendedName>
</protein>
<sequence>MAFLFSRTIAESKGSSFSLTRPSALLNQWKLLLLSLALVLSHSSCYKDLGNYDYTTLNEFSLSGLIDSRVIIGDTLRLNTVLTEASPDSLRLDYLWTVELTESQRSAIGHDSVALVIGRQKKLEYFVDSIPAGNYTVKVEARDRHTGIRQFTTAALSIFSRYQRGYMLLEETAQGGDISLVNDSTVYRHLFSENNEGMRLPLPLYGIFTANTMLNNYNTKILFVSAGDFHRELDEQTFRVVQDVNNLVPSGFSRPIRPVYLEALRRRTIYSTFIWNNGYISKVLTGSTNRLIAFYYPPLIADYELAPFLGHFFSTGYLGYDQKNGRFLKFMELYVFELEEFGDAEADDAFDFNAINKEMVYGSNVSQNNEFVGVFKDNNQNFHLYRIDFRNFDIVAHSTYQINLAAVPEINRASAFAASYNLPLLYYTVDNKVYLFDIPNQEARAFYEFPAGENITTIEWANKEGVREIAISTYDGNQGRFYVFVPNASGTFTATRWPVQGGFGKIVKTHMKFNVDSPRD</sequence>
<evidence type="ECO:0000313" key="1">
    <source>
        <dbReference type="EMBL" id="GHE29875.1"/>
    </source>
</evidence>
<dbReference type="InterPro" id="IPR032183">
    <property type="entry name" value="PKD-like"/>
</dbReference>
<dbReference type="SUPFAM" id="SSF69322">
    <property type="entry name" value="Tricorn protease domain 2"/>
    <property type="match status" value="1"/>
</dbReference>
<gene>
    <name evidence="1" type="ORF">GCM10017764_11160</name>
</gene>
<reference evidence="2" key="1">
    <citation type="journal article" date="2019" name="Int. J. Syst. Evol. Microbiol.">
        <title>The Global Catalogue of Microorganisms (GCM) 10K type strain sequencing project: providing services to taxonomists for standard genome sequencing and annotation.</title>
        <authorList>
            <consortium name="The Broad Institute Genomics Platform"/>
            <consortium name="The Broad Institute Genome Sequencing Center for Infectious Disease"/>
            <person name="Wu L."/>
            <person name="Ma J."/>
        </authorList>
    </citation>
    <scope>NUCLEOTIDE SEQUENCE [LARGE SCALE GENOMIC DNA]</scope>
    <source>
        <strain evidence="2">CGMCC 1.12966</strain>
    </source>
</reference>
<organism evidence="1 2">
    <name type="scientific">Sphingobacterium griseoflavum</name>
    <dbReference type="NCBI Taxonomy" id="1474952"/>
    <lineage>
        <taxon>Bacteria</taxon>
        <taxon>Pseudomonadati</taxon>
        <taxon>Bacteroidota</taxon>
        <taxon>Sphingobacteriia</taxon>
        <taxon>Sphingobacteriales</taxon>
        <taxon>Sphingobacteriaceae</taxon>
        <taxon>Sphingobacterium</taxon>
    </lineage>
</organism>
<name>A0ABQ3HXR3_9SPHI</name>
<comment type="caution">
    <text evidence="1">The sequence shown here is derived from an EMBL/GenBank/DDBJ whole genome shotgun (WGS) entry which is preliminary data.</text>
</comment>
<accession>A0ABQ3HXR3</accession>